<name>A0A1A8FWD3_9TELE</name>
<feature type="compositionally biased region" description="Basic and acidic residues" evidence="1">
    <location>
        <begin position="68"/>
        <end position="79"/>
    </location>
</feature>
<sequence length="101" mass="10612">REYAGTAGPTLSASAGSSFFCSNHLQHPFPTSGACQPFSLHPLCWGAFTDPGFRFGCRRDNAGSTSDKPAEVHSEHSDQHGPCSAAPQLRDSPAAFCSSTP</sequence>
<evidence type="ECO:0000313" key="2">
    <source>
        <dbReference type="EMBL" id="SBQ63720.1"/>
    </source>
</evidence>
<organism evidence="2">
    <name type="scientific">Nothobranchius korthausae</name>
    <dbReference type="NCBI Taxonomy" id="1143690"/>
    <lineage>
        <taxon>Eukaryota</taxon>
        <taxon>Metazoa</taxon>
        <taxon>Chordata</taxon>
        <taxon>Craniata</taxon>
        <taxon>Vertebrata</taxon>
        <taxon>Euteleostomi</taxon>
        <taxon>Actinopterygii</taxon>
        <taxon>Neopterygii</taxon>
        <taxon>Teleostei</taxon>
        <taxon>Neoteleostei</taxon>
        <taxon>Acanthomorphata</taxon>
        <taxon>Ovalentaria</taxon>
        <taxon>Atherinomorphae</taxon>
        <taxon>Cyprinodontiformes</taxon>
        <taxon>Nothobranchiidae</taxon>
        <taxon>Nothobranchius</taxon>
    </lineage>
</organism>
<accession>A0A1A8FWD3</accession>
<dbReference type="GO" id="GO:0003677">
    <property type="term" value="F:DNA binding"/>
    <property type="evidence" value="ECO:0007669"/>
    <property type="project" value="UniProtKB-KW"/>
</dbReference>
<keyword evidence="2" id="KW-0371">Homeobox</keyword>
<keyword evidence="2" id="KW-0238">DNA-binding</keyword>
<feature type="non-terminal residue" evidence="2">
    <location>
        <position position="101"/>
    </location>
</feature>
<dbReference type="AlphaFoldDB" id="A0A1A8FWD3"/>
<feature type="region of interest" description="Disordered" evidence="1">
    <location>
        <begin position="59"/>
        <end position="101"/>
    </location>
</feature>
<evidence type="ECO:0000256" key="1">
    <source>
        <dbReference type="SAM" id="MobiDB-lite"/>
    </source>
</evidence>
<reference evidence="2" key="1">
    <citation type="submission" date="2016-05" db="EMBL/GenBank/DDBJ databases">
        <authorList>
            <person name="Lavstsen T."/>
            <person name="Jespersen J.S."/>
        </authorList>
    </citation>
    <scope>NUCLEOTIDE SEQUENCE</scope>
    <source>
        <tissue evidence="2">Brain</tissue>
    </source>
</reference>
<gene>
    <name evidence="2" type="primary">SIX4.3</name>
</gene>
<protein>
    <submittedName>
        <fullName evidence="2">Sine oculis homeobox homolog 4.3</fullName>
    </submittedName>
</protein>
<reference evidence="2" key="2">
    <citation type="submission" date="2016-06" db="EMBL/GenBank/DDBJ databases">
        <title>The genome of a short-lived fish provides insights into sex chromosome evolution and the genetic control of aging.</title>
        <authorList>
            <person name="Reichwald K."/>
            <person name="Felder M."/>
            <person name="Petzold A."/>
            <person name="Koch P."/>
            <person name="Groth M."/>
            <person name="Platzer M."/>
        </authorList>
    </citation>
    <scope>NUCLEOTIDE SEQUENCE</scope>
    <source>
        <tissue evidence="2">Brain</tissue>
    </source>
</reference>
<feature type="non-terminal residue" evidence="2">
    <location>
        <position position="1"/>
    </location>
</feature>
<proteinExistence type="predicted"/>
<dbReference type="EMBL" id="HAEB01017193">
    <property type="protein sequence ID" value="SBQ63720.1"/>
    <property type="molecule type" value="Transcribed_RNA"/>
</dbReference>